<keyword evidence="2" id="KW-0472">Membrane</keyword>
<protein>
    <submittedName>
        <fullName evidence="3 5">Uncharacterized protein</fullName>
    </submittedName>
</protein>
<dbReference type="PANTHER" id="PTHR39940">
    <property type="entry name" value="PROTHORACICOTROPIC HORMONE, ISOFORM F"/>
    <property type="match status" value="1"/>
</dbReference>
<keyword evidence="4" id="KW-1185">Reference proteome</keyword>
<evidence type="ECO:0000313" key="4">
    <source>
        <dbReference type="Proteomes" id="UP000270296"/>
    </source>
</evidence>
<sequence length="283" mass="32148">MIIDVALVLLVMSLVYYVILFLLYQFALYSVTVGYRLCQQTAPEELKKMLGAAFNARYMSIQQPADISMFKPVFGDVDFDSADGEGRLFSDGVLSTNAADVPFSVDPNYRQVLPHDVNSNELLDFAVTYSAQKNASRRKAANSKDRNQRRRRHKPVNQRVRRSASPTSLPWSCETTVQWMDLGADHFPRYLRSVRCTSDRCFYGHYRCQPKAFTVKVLKRLMDKCIEITPELVRKFMPATAAEIQNGMSPSSVCNDPATNNAMHERDMACSKWPTIHGRVPTI</sequence>
<proteinExistence type="predicted"/>
<dbReference type="Gene3D" id="2.10.90.10">
    <property type="entry name" value="Cystine-knot cytokines"/>
    <property type="match status" value="1"/>
</dbReference>
<keyword evidence="2" id="KW-1133">Transmembrane helix</keyword>
<evidence type="ECO:0000256" key="1">
    <source>
        <dbReference type="SAM" id="MobiDB-lite"/>
    </source>
</evidence>
<evidence type="ECO:0000313" key="5">
    <source>
        <dbReference type="WBParaSite" id="SBAD_0001060701-mRNA-1"/>
    </source>
</evidence>
<name>A0A183J2Z5_9BILA</name>
<reference evidence="5" key="1">
    <citation type="submission" date="2016-06" db="UniProtKB">
        <authorList>
            <consortium name="WormBaseParasite"/>
        </authorList>
    </citation>
    <scope>IDENTIFICATION</scope>
</reference>
<dbReference type="InterPro" id="IPR052876">
    <property type="entry name" value="Insect_Hormone_Regulators"/>
</dbReference>
<feature type="region of interest" description="Disordered" evidence="1">
    <location>
        <begin position="133"/>
        <end position="168"/>
    </location>
</feature>
<accession>A0A183J2Z5</accession>
<feature type="transmembrane region" description="Helical" evidence="2">
    <location>
        <begin position="7"/>
        <end position="29"/>
    </location>
</feature>
<keyword evidence="2" id="KW-0812">Transmembrane</keyword>
<reference evidence="3 4" key="2">
    <citation type="submission" date="2018-11" db="EMBL/GenBank/DDBJ databases">
        <authorList>
            <consortium name="Pathogen Informatics"/>
        </authorList>
    </citation>
    <scope>NUCLEOTIDE SEQUENCE [LARGE SCALE GENOMIC DNA]</scope>
</reference>
<gene>
    <name evidence="3" type="ORF">SBAD_LOCUS10243</name>
</gene>
<dbReference type="EMBL" id="UZAM01013811">
    <property type="protein sequence ID" value="VDP30177.1"/>
    <property type="molecule type" value="Genomic_DNA"/>
</dbReference>
<dbReference type="InterPro" id="IPR029034">
    <property type="entry name" value="Cystine-knot_cytokine"/>
</dbReference>
<dbReference type="PANTHER" id="PTHR39940:SF1">
    <property type="entry name" value="PROTHORACICOTROPIC HORMONE, ISOFORM F"/>
    <property type="match status" value="1"/>
</dbReference>
<dbReference type="AlphaFoldDB" id="A0A183J2Z5"/>
<organism evidence="5">
    <name type="scientific">Soboliphyme baturini</name>
    <dbReference type="NCBI Taxonomy" id="241478"/>
    <lineage>
        <taxon>Eukaryota</taxon>
        <taxon>Metazoa</taxon>
        <taxon>Ecdysozoa</taxon>
        <taxon>Nematoda</taxon>
        <taxon>Enoplea</taxon>
        <taxon>Dorylaimia</taxon>
        <taxon>Dioctophymatida</taxon>
        <taxon>Dioctophymatoidea</taxon>
        <taxon>Soboliphymatidae</taxon>
        <taxon>Soboliphyme</taxon>
    </lineage>
</organism>
<dbReference type="WBParaSite" id="SBAD_0001060701-mRNA-1">
    <property type="protein sequence ID" value="SBAD_0001060701-mRNA-1"/>
    <property type="gene ID" value="SBAD_0001060701"/>
</dbReference>
<dbReference type="Proteomes" id="UP000270296">
    <property type="component" value="Unassembled WGS sequence"/>
</dbReference>
<dbReference type="GO" id="GO:0005102">
    <property type="term" value="F:signaling receptor binding"/>
    <property type="evidence" value="ECO:0007669"/>
    <property type="project" value="TreeGrafter"/>
</dbReference>
<dbReference type="OrthoDB" id="5950649at2759"/>
<evidence type="ECO:0000256" key="2">
    <source>
        <dbReference type="SAM" id="Phobius"/>
    </source>
</evidence>
<dbReference type="SUPFAM" id="SSF57501">
    <property type="entry name" value="Cystine-knot cytokines"/>
    <property type="match status" value="1"/>
</dbReference>
<evidence type="ECO:0000313" key="3">
    <source>
        <dbReference type="EMBL" id="VDP30177.1"/>
    </source>
</evidence>
<feature type="compositionally biased region" description="Basic residues" evidence="1">
    <location>
        <begin position="135"/>
        <end position="162"/>
    </location>
</feature>